<protein>
    <submittedName>
        <fullName evidence="1">Uncharacterized protein</fullName>
    </submittedName>
</protein>
<evidence type="ECO:0000313" key="1">
    <source>
        <dbReference type="EMBL" id="OMO86328.1"/>
    </source>
</evidence>
<organism evidence="1 2">
    <name type="scientific">Corchorus olitorius</name>
    <dbReference type="NCBI Taxonomy" id="93759"/>
    <lineage>
        <taxon>Eukaryota</taxon>
        <taxon>Viridiplantae</taxon>
        <taxon>Streptophyta</taxon>
        <taxon>Embryophyta</taxon>
        <taxon>Tracheophyta</taxon>
        <taxon>Spermatophyta</taxon>
        <taxon>Magnoliopsida</taxon>
        <taxon>eudicotyledons</taxon>
        <taxon>Gunneridae</taxon>
        <taxon>Pentapetalae</taxon>
        <taxon>rosids</taxon>
        <taxon>malvids</taxon>
        <taxon>Malvales</taxon>
        <taxon>Malvaceae</taxon>
        <taxon>Grewioideae</taxon>
        <taxon>Apeibeae</taxon>
        <taxon>Corchorus</taxon>
    </lineage>
</organism>
<dbReference type="Proteomes" id="UP000187203">
    <property type="component" value="Unassembled WGS sequence"/>
</dbReference>
<comment type="caution">
    <text evidence="1">The sequence shown here is derived from an EMBL/GenBank/DDBJ whole genome shotgun (WGS) entry which is preliminary data.</text>
</comment>
<feature type="non-terminal residue" evidence="1">
    <location>
        <position position="1"/>
    </location>
</feature>
<gene>
    <name evidence="1" type="ORF">COLO4_21237</name>
</gene>
<evidence type="ECO:0000313" key="2">
    <source>
        <dbReference type="Proteomes" id="UP000187203"/>
    </source>
</evidence>
<proteinExistence type="predicted"/>
<dbReference type="EMBL" id="AWUE01017590">
    <property type="protein sequence ID" value="OMO86328.1"/>
    <property type="molecule type" value="Genomic_DNA"/>
</dbReference>
<keyword evidence="2" id="KW-1185">Reference proteome</keyword>
<reference evidence="2" key="1">
    <citation type="submission" date="2013-09" db="EMBL/GenBank/DDBJ databases">
        <title>Corchorus olitorius genome sequencing.</title>
        <authorList>
            <person name="Alam M."/>
            <person name="Haque M.S."/>
            <person name="Islam M.S."/>
            <person name="Emdad E.M."/>
            <person name="Islam M.M."/>
            <person name="Ahmed B."/>
            <person name="Halim A."/>
            <person name="Hossen Q.M.M."/>
            <person name="Hossain M.Z."/>
            <person name="Ahmed R."/>
            <person name="Khan M.M."/>
            <person name="Islam R."/>
            <person name="Rashid M.M."/>
            <person name="Khan S.A."/>
            <person name="Rahman M.S."/>
            <person name="Alam M."/>
            <person name="Yahiya A.S."/>
            <person name="Khan M.S."/>
            <person name="Azam M.S."/>
            <person name="Haque T."/>
            <person name="Lashkar M.Z.H."/>
            <person name="Akhand A.I."/>
            <person name="Morshed G."/>
            <person name="Roy S."/>
            <person name="Uddin K.S."/>
            <person name="Rabeya T."/>
            <person name="Hossain A.S."/>
            <person name="Chowdhury A."/>
            <person name="Snigdha A.R."/>
            <person name="Mortoza M.S."/>
            <person name="Matin S.A."/>
            <person name="Hoque S.M.E."/>
            <person name="Islam M.K."/>
            <person name="Roy D.K."/>
            <person name="Haider R."/>
            <person name="Moosa M.M."/>
            <person name="Elias S.M."/>
            <person name="Hasan A.M."/>
            <person name="Jahan S."/>
            <person name="Shafiuddin M."/>
            <person name="Mahmood N."/>
            <person name="Shommy N.S."/>
        </authorList>
    </citation>
    <scope>NUCLEOTIDE SEQUENCE [LARGE SCALE GENOMIC DNA]</scope>
    <source>
        <strain evidence="2">cv. O-4</strain>
    </source>
</reference>
<sequence length="50" mass="5976">VMKVWKKLILYMVKFKKAVVVKEQLVVQMMVNRLVVQMLERVPQMGMKLL</sequence>
<feature type="non-terminal residue" evidence="1">
    <location>
        <position position="50"/>
    </location>
</feature>
<name>A0A1R3IUR6_9ROSI</name>
<accession>A0A1R3IUR6</accession>
<dbReference type="AlphaFoldDB" id="A0A1R3IUR6"/>